<keyword evidence="4" id="KW-1185">Reference proteome</keyword>
<dbReference type="Pfam" id="PF07883">
    <property type="entry name" value="Cupin_2"/>
    <property type="match status" value="1"/>
</dbReference>
<dbReference type="InterPro" id="IPR011051">
    <property type="entry name" value="RmlC_Cupin_sf"/>
</dbReference>
<dbReference type="SUPFAM" id="SSF47413">
    <property type="entry name" value="lambda repressor-like DNA-binding domains"/>
    <property type="match status" value="1"/>
</dbReference>
<evidence type="ECO:0000313" key="4">
    <source>
        <dbReference type="Proteomes" id="UP001515780"/>
    </source>
</evidence>
<keyword evidence="1" id="KW-0238">DNA-binding</keyword>
<dbReference type="SUPFAM" id="SSF51182">
    <property type="entry name" value="RmlC-like cupins"/>
    <property type="match status" value="1"/>
</dbReference>
<dbReference type="CDD" id="cd00093">
    <property type="entry name" value="HTH_XRE"/>
    <property type="match status" value="1"/>
</dbReference>
<accession>A0ABX0RVP3</accession>
<evidence type="ECO:0000256" key="1">
    <source>
        <dbReference type="ARBA" id="ARBA00023125"/>
    </source>
</evidence>
<dbReference type="PANTHER" id="PTHR46797:SF1">
    <property type="entry name" value="METHYLPHOSPHONATE SYNTHASE"/>
    <property type="match status" value="1"/>
</dbReference>
<reference evidence="3 4" key="1">
    <citation type="journal article" date="2019" name="bioRxiv">
        <title>Bacteria contribute to plant secondary compound degradation in a generalist herbivore system.</title>
        <authorList>
            <person name="Francoeur C.B."/>
            <person name="Khadempour L."/>
            <person name="Moreira-Soto R.D."/>
            <person name="Gotting K."/>
            <person name="Book A.J."/>
            <person name="Pinto-Tomas A.A."/>
            <person name="Keefover-Ring K."/>
            <person name="Currie C.R."/>
        </authorList>
    </citation>
    <scope>NUCLEOTIDE SEQUENCE [LARGE SCALE GENOMIC DNA]</scope>
    <source>
        <strain evidence="3">Al-1710</strain>
    </source>
</reference>
<dbReference type="InterPro" id="IPR050807">
    <property type="entry name" value="TransReg_Diox_bact_type"/>
</dbReference>
<evidence type="ECO:0000313" key="3">
    <source>
        <dbReference type="EMBL" id="NIG21163.1"/>
    </source>
</evidence>
<dbReference type="EMBL" id="VWXC01000019">
    <property type="protein sequence ID" value="NIG21163.1"/>
    <property type="molecule type" value="Genomic_DNA"/>
</dbReference>
<dbReference type="PANTHER" id="PTHR46797">
    <property type="entry name" value="HTH-TYPE TRANSCRIPTIONAL REGULATOR"/>
    <property type="match status" value="1"/>
</dbReference>
<dbReference type="Gene3D" id="1.10.260.40">
    <property type="entry name" value="lambda repressor-like DNA-binding domains"/>
    <property type="match status" value="1"/>
</dbReference>
<proteinExistence type="predicted"/>
<sequence length="206" mass="22832">MSKSVTTSQRESPLSLEQHIARSLKQRRISQGYKISDVARIAGVSVGMVSKVENAHVSTSLDILSRLCDAIGLSVSKLFSDYDVAKRGAQLIKAGEGMEVVRTGTEVGHSYHLLSYAQGPHKLYEPFLVTMDDASEEFPNFCHPGHEFLYLLEGELIYRHGTRLYPMSPGDSLSFDGGVPHGPEKLLQVPIRLLSIVHYIENDEAY</sequence>
<evidence type="ECO:0000259" key="2">
    <source>
        <dbReference type="PROSITE" id="PS50943"/>
    </source>
</evidence>
<comment type="caution">
    <text evidence="3">The sequence shown here is derived from an EMBL/GenBank/DDBJ whole genome shotgun (WGS) entry which is preliminary data.</text>
</comment>
<feature type="domain" description="HTH cro/C1-type" evidence="2">
    <location>
        <begin position="24"/>
        <end position="78"/>
    </location>
</feature>
<dbReference type="InterPro" id="IPR001387">
    <property type="entry name" value="Cro/C1-type_HTH"/>
</dbReference>
<dbReference type="InterPro" id="IPR014710">
    <property type="entry name" value="RmlC-like_jellyroll"/>
</dbReference>
<dbReference type="CDD" id="cd02209">
    <property type="entry name" value="cupin_XRE_C"/>
    <property type="match status" value="1"/>
</dbReference>
<dbReference type="Pfam" id="PF01381">
    <property type="entry name" value="HTH_3"/>
    <property type="match status" value="1"/>
</dbReference>
<dbReference type="InterPro" id="IPR010982">
    <property type="entry name" value="Lambda_DNA-bd_dom_sf"/>
</dbReference>
<dbReference type="RefSeq" id="WP_166935491.1">
    <property type="nucleotide sequence ID" value="NZ_VWXC01000019.1"/>
</dbReference>
<organism evidence="3 4">
    <name type="scientific">Candidatus Pantoea communis</name>
    <dbReference type="NCBI Taxonomy" id="2608354"/>
    <lineage>
        <taxon>Bacteria</taxon>
        <taxon>Pseudomonadati</taxon>
        <taxon>Pseudomonadota</taxon>
        <taxon>Gammaproteobacteria</taxon>
        <taxon>Enterobacterales</taxon>
        <taxon>Erwiniaceae</taxon>
        <taxon>Pantoea</taxon>
    </lineage>
</organism>
<dbReference type="PROSITE" id="PS50943">
    <property type="entry name" value="HTH_CROC1"/>
    <property type="match status" value="1"/>
</dbReference>
<name>A0ABX0RVP3_9GAMM</name>
<gene>
    <name evidence="3" type="ORF">F3J37_21020</name>
</gene>
<dbReference type="InterPro" id="IPR013096">
    <property type="entry name" value="Cupin_2"/>
</dbReference>
<dbReference type="Proteomes" id="UP001515780">
    <property type="component" value="Unassembled WGS sequence"/>
</dbReference>
<protein>
    <submittedName>
        <fullName evidence="3">Cupin domain-containing protein</fullName>
    </submittedName>
</protein>
<dbReference type="Gene3D" id="2.60.120.10">
    <property type="entry name" value="Jelly Rolls"/>
    <property type="match status" value="1"/>
</dbReference>
<dbReference type="SMART" id="SM00530">
    <property type="entry name" value="HTH_XRE"/>
    <property type="match status" value="1"/>
</dbReference>